<reference evidence="2" key="1">
    <citation type="submission" date="2016-11" db="EMBL/GenBank/DDBJ databases">
        <authorList>
            <person name="Varghese N."/>
            <person name="Submissions S."/>
        </authorList>
    </citation>
    <scope>NUCLEOTIDE SEQUENCE [LARGE SCALE GENOMIC DNA]</scope>
    <source>
        <strain evidence="2">CECT 8089</strain>
    </source>
</reference>
<protein>
    <submittedName>
        <fullName evidence="1">Uncharacterized protein</fullName>
    </submittedName>
</protein>
<evidence type="ECO:0000313" key="2">
    <source>
        <dbReference type="Proteomes" id="UP000184305"/>
    </source>
</evidence>
<dbReference type="OrthoDB" id="6872227at2"/>
<evidence type="ECO:0000313" key="1">
    <source>
        <dbReference type="EMBL" id="SHL74377.1"/>
    </source>
</evidence>
<dbReference type="AlphaFoldDB" id="A0A1M7D4Q6"/>
<name>A0A1M7D4Q6_9GAMM</name>
<keyword evidence="2" id="KW-1185">Reference proteome</keyword>
<sequence length="240" mass="27153">MSNDVMRLSDLVSEYARFYRVSLHDAAYALHELFIELNFNYQSKQPHEAISDQVIWVGRVGSTTRSLKPYKLYFSVLAEYFNSLIGLSVESEPRFVRCLYVGEPYESKDIMPSMVYLSKTLLGELIHETVNESLGFLFNEDSAKNPCMSSEKETKAFQGKELVSIQGLARGLIEMIIEVDKAHRGLSKKTNPAAILLAASQLDLNKRPSKWRAALNDLAAAAEVEDFRGNRRTLEKYVGD</sequence>
<dbReference type="EMBL" id="FRBQ01000002">
    <property type="protein sequence ID" value="SHL74377.1"/>
    <property type="molecule type" value="Genomic_DNA"/>
</dbReference>
<proteinExistence type="predicted"/>
<dbReference type="STRING" id="1220495.SAMN05216288_2346"/>
<accession>A0A1M7D4Q6</accession>
<gene>
    <name evidence="1" type="ORF">SAMN05216288_2346</name>
</gene>
<dbReference type="Proteomes" id="UP000184305">
    <property type="component" value="Unassembled WGS sequence"/>
</dbReference>
<dbReference type="RefSeq" id="WP_139272137.1">
    <property type="nucleotide sequence ID" value="NZ_FRBQ01000002.1"/>
</dbReference>
<organism evidence="1 2">
    <name type="scientific">Phytopseudomonas punonensis</name>
    <dbReference type="NCBI Taxonomy" id="1220495"/>
    <lineage>
        <taxon>Bacteria</taxon>
        <taxon>Pseudomonadati</taxon>
        <taxon>Pseudomonadota</taxon>
        <taxon>Gammaproteobacteria</taxon>
        <taxon>Pseudomonadales</taxon>
        <taxon>Pseudomonadaceae</taxon>
        <taxon>Phytopseudomonas</taxon>
    </lineage>
</organism>